<keyword evidence="1" id="KW-0489">Methyltransferase</keyword>
<comment type="caution">
    <text evidence="1">The sequence shown here is derived from an EMBL/GenBank/DDBJ whole genome shotgun (WGS) entry which is preliminary data.</text>
</comment>
<name>A0ACC3SNA5_9PEZI</name>
<dbReference type="Proteomes" id="UP001320706">
    <property type="component" value="Unassembled WGS sequence"/>
</dbReference>
<dbReference type="EMBL" id="JAMKPW020000004">
    <property type="protein sequence ID" value="KAK8219244.1"/>
    <property type="molecule type" value="Genomic_DNA"/>
</dbReference>
<dbReference type="EC" id="2.1.1.35" evidence="1"/>
<keyword evidence="1" id="KW-0808">Transferase</keyword>
<protein>
    <submittedName>
        <fullName evidence="1">tRNA(M5U54)methyltransferase</fullName>
        <ecNumber evidence="1">2.1.1.35</ecNumber>
    </submittedName>
</protein>
<evidence type="ECO:0000313" key="2">
    <source>
        <dbReference type="Proteomes" id="UP001320706"/>
    </source>
</evidence>
<proteinExistence type="predicted"/>
<evidence type="ECO:0000313" key="1">
    <source>
        <dbReference type="EMBL" id="KAK8219244.1"/>
    </source>
</evidence>
<keyword evidence="2" id="KW-1185">Reference proteome</keyword>
<sequence length="638" mass="70132">MCQDWRCGVLTTHSRLDRQFISRSMLASRLLPSLSRTFWRPSVVSVASRIIMAAPEGPVSKNAQAGKKRQFNEGRRHFKKNKKQKKESTVKEGSNEEVLIADVRALLEKHSISAAPEVATAEENETTLPETFTEMDVTITELSSTGDGLALIPGTQQVAVVPFTAPGDTVTVKLIKHLQDSNYTLTDFVKVVSPSKDRDQSLVQCPYFSRCSGCQFQMLPYSYQLAHKKTIVEKAYRNFSDLPASLVPAVGDTIGSPLQYGYRTKLTPHFDGPPNARKERRHGNKPVWDQVPPIGYMLKGTRKTMDIEDCPIGTEAVRMGMKKERARVKVELDKYQRGATLLLRESTERLPKAAVNGASDTGAAEEQDQKEQAAAPAQDDAVLEDRGDHIHRKTCITDSRAISTEYVDDYRFDNPAGSFFQNNNSILPPFTQYVRDHILGANPDKKITNLIDAYSGSGLFTITLSPLFKNSIGIDISSQSIEQASKNAALNNIPPSSARFLAGDANNLFAEISFPASETAVVLDPSRKGCDENFLRQLVNFGPERVCYVSCNVHTQARDVGSLVGGIEGANGGKGMYEIESLRGFDFFPQTGHVEGVAILRKKKKEEAVNEIAVNDQAANAEGVIGEVEDREAQNGAA</sequence>
<gene>
    <name evidence="1" type="primary">TRM2</name>
    <name evidence="1" type="ORF">M8818_000977</name>
</gene>
<organism evidence="1 2">
    <name type="scientific">Zalaria obscura</name>
    <dbReference type="NCBI Taxonomy" id="2024903"/>
    <lineage>
        <taxon>Eukaryota</taxon>
        <taxon>Fungi</taxon>
        <taxon>Dikarya</taxon>
        <taxon>Ascomycota</taxon>
        <taxon>Pezizomycotina</taxon>
        <taxon>Dothideomycetes</taxon>
        <taxon>Dothideomycetidae</taxon>
        <taxon>Dothideales</taxon>
        <taxon>Zalariaceae</taxon>
        <taxon>Zalaria</taxon>
    </lineage>
</organism>
<reference evidence="1" key="1">
    <citation type="submission" date="2024-02" db="EMBL/GenBank/DDBJ databases">
        <title>Metagenome Assembled Genome of Zalaria obscura JY119.</title>
        <authorList>
            <person name="Vighnesh L."/>
            <person name="Jagadeeshwari U."/>
            <person name="Venkata Ramana C."/>
            <person name="Sasikala C."/>
        </authorList>
    </citation>
    <scope>NUCLEOTIDE SEQUENCE</scope>
    <source>
        <strain evidence="1">JY119</strain>
    </source>
</reference>
<accession>A0ACC3SNA5</accession>